<name>A0A645DBJ0_9ZZZZ</name>
<dbReference type="AlphaFoldDB" id="A0A645DBJ0"/>
<sequence>MDHGGHYAFLSPSFRVAREELHINFQDVYRYILQRVKRGVAAPEIIHHHRESGLLQRQYGLAHDVGVVHVRALGKLEIEQPRRNVVFFYEIRYEAYEVRIIHVDARYVYRYRRGFQALVKPFAEHCADLFPHVIVDFSDKTVSFKYRNEHAGQ</sequence>
<protein>
    <submittedName>
        <fullName evidence="1">Uncharacterized protein</fullName>
    </submittedName>
</protein>
<reference evidence="1" key="1">
    <citation type="submission" date="2019-08" db="EMBL/GenBank/DDBJ databases">
        <authorList>
            <person name="Kucharzyk K."/>
            <person name="Murdoch R.W."/>
            <person name="Higgins S."/>
            <person name="Loffler F."/>
        </authorList>
    </citation>
    <scope>NUCLEOTIDE SEQUENCE</scope>
</reference>
<organism evidence="1">
    <name type="scientific">bioreactor metagenome</name>
    <dbReference type="NCBI Taxonomy" id="1076179"/>
    <lineage>
        <taxon>unclassified sequences</taxon>
        <taxon>metagenomes</taxon>
        <taxon>ecological metagenomes</taxon>
    </lineage>
</organism>
<proteinExistence type="predicted"/>
<gene>
    <name evidence="1" type="ORF">SDC9_133477</name>
</gene>
<dbReference type="EMBL" id="VSSQ01034440">
    <property type="protein sequence ID" value="MPM86388.1"/>
    <property type="molecule type" value="Genomic_DNA"/>
</dbReference>
<accession>A0A645DBJ0</accession>
<comment type="caution">
    <text evidence="1">The sequence shown here is derived from an EMBL/GenBank/DDBJ whole genome shotgun (WGS) entry which is preliminary data.</text>
</comment>
<evidence type="ECO:0000313" key="1">
    <source>
        <dbReference type="EMBL" id="MPM86388.1"/>
    </source>
</evidence>